<dbReference type="Proteomes" id="UP001148838">
    <property type="component" value="Unassembled WGS sequence"/>
</dbReference>
<accession>A0ABQ8SYM2</accession>
<reference evidence="1 2" key="1">
    <citation type="journal article" date="2022" name="Allergy">
        <title>Genome assembly and annotation of Periplaneta americana reveal a comprehensive cockroach allergen profile.</title>
        <authorList>
            <person name="Wang L."/>
            <person name="Xiong Q."/>
            <person name="Saelim N."/>
            <person name="Wang L."/>
            <person name="Nong W."/>
            <person name="Wan A.T."/>
            <person name="Shi M."/>
            <person name="Liu X."/>
            <person name="Cao Q."/>
            <person name="Hui J.H.L."/>
            <person name="Sookrung N."/>
            <person name="Leung T.F."/>
            <person name="Tungtrongchitr A."/>
            <person name="Tsui S.K.W."/>
        </authorList>
    </citation>
    <scope>NUCLEOTIDE SEQUENCE [LARGE SCALE GENOMIC DNA]</scope>
    <source>
        <strain evidence="1">PWHHKU_190912</strain>
    </source>
</reference>
<sequence length="159" mass="17861">MAGLCEGGNEPADSLKAIYYIKVVDIRFPEKNQYFRVCAHLKINEVQEIQPKCIPELINSFLVAFRGDSSTTATRLILDASVPIFGMFHPSPNTAGAHAHISVCKLKSEVNFSSRFFFFNKEFNDSTLSKRTIVIDHFANIIYGHMIEVNDVTICQSIV</sequence>
<organism evidence="1 2">
    <name type="scientific">Periplaneta americana</name>
    <name type="common">American cockroach</name>
    <name type="synonym">Blatta americana</name>
    <dbReference type="NCBI Taxonomy" id="6978"/>
    <lineage>
        <taxon>Eukaryota</taxon>
        <taxon>Metazoa</taxon>
        <taxon>Ecdysozoa</taxon>
        <taxon>Arthropoda</taxon>
        <taxon>Hexapoda</taxon>
        <taxon>Insecta</taxon>
        <taxon>Pterygota</taxon>
        <taxon>Neoptera</taxon>
        <taxon>Polyneoptera</taxon>
        <taxon>Dictyoptera</taxon>
        <taxon>Blattodea</taxon>
        <taxon>Blattoidea</taxon>
        <taxon>Blattidae</taxon>
        <taxon>Blattinae</taxon>
        <taxon>Periplaneta</taxon>
    </lineage>
</organism>
<protein>
    <submittedName>
        <fullName evidence="1">Uncharacterized protein</fullName>
    </submittedName>
</protein>
<comment type="caution">
    <text evidence="1">The sequence shown here is derived from an EMBL/GenBank/DDBJ whole genome shotgun (WGS) entry which is preliminary data.</text>
</comment>
<name>A0ABQ8SYM2_PERAM</name>
<evidence type="ECO:0000313" key="1">
    <source>
        <dbReference type="EMBL" id="KAJ4438919.1"/>
    </source>
</evidence>
<proteinExistence type="predicted"/>
<evidence type="ECO:0000313" key="2">
    <source>
        <dbReference type="Proteomes" id="UP001148838"/>
    </source>
</evidence>
<gene>
    <name evidence="1" type="ORF">ANN_14873</name>
</gene>
<dbReference type="EMBL" id="JAJSOF020000019">
    <property type="protein sequence ID" value="KAJ4438919.1"/>
    <property type="molecule type" value="Genomic_DNA"/>
</dbReference>
<keyword evidence="2" id="KW-1185">Reference proteome</keyword>